<protein>
    <recommendedName>
        <fullName evidence="4">Ig-like domain-containing protein</fullName>
    </recommendedName>
</protein>
<name>A0ABY7EFA7_MYAAR</name>
<organism evidence="2 3">
    <name type="scientific">Mya arenaria</name>
    <name type="common">Soft-shell clam</name>
    <dbReference type="NCBI Taxonomy" id="6604"/>
    <lineage>
        <taxon>Eukaryota</taxon>
        <taxon>Metazoa</taxon>
        <taxon>Spiralia</taxon>
        <taxon>Lophotrochozoa</taxon>
        <taxon>Mollusca</taxon>
        <taxon>Bivalvia</taxon>
        <taxon>Autobranchia</taxon>
        <taxon>Heteroconchia</taxon>
        <taxon>Euheterodonta</taxon>
        <taxon>Imparidentia</taxon>
        <taxon>Neoheterodontei</taxon>
        <taxon>Myida</taxon>
        <taxon>Myoidea</taxon>
        <taxon>Myidae</taxon>
        <taxon>Mya</taxon>
    </lineage>
</organism>
<keyword evidence="3" id="KW-1185">Reference proteome</keyword>
<feature type="non-terminal residue" evidence="2">
    <location>
        <position position="1"/>
    </location>
</feature>
<keyword evidence="1" id="KW-1133">Transmembrane helix</keyword>
<evidence type="ECO:0008006" key="4">
    <source>
        <dbReference type="Google" id="ProtNLM"/>
    </source>
</evidence>
<accession>A0ABY7EFA7</accession>
<feature type="transmembrane region" description="Helical" evidence="1">
    <location>
        <begin position="210"/>
        <end position="231"/>
    </location>
</feature>
<sequence>NPNGSPQLSADEVLLEGEPVNITCTSSSARPPPLLKLFVEDIEIDTNTNVSTTLDDSTGLGKSVSTLHSFKKEWGNKNMSCQQLPEVNGLYHERVSNKVQIYHKYPPSRLDLVMDQGKLSNVITAICTSMFANPACDIKWESTIMNFNYSLLESHTFKHSTALKISFKASNEDYGKRIRCSTECQYFQNTLTNSTNVIFAKLIQSERGSFLWIVVSVIAVVTLGSFVLIVCGCRKRWNRVYENINTHQVRNMYQGIAVTSLNRPTELDETTSPRVYDEIDENNLSMK</sequence>
<gene>
    <name evidence="2" type="ORF">MAR_021215</name>
</gene>
<dbReference type="Gene3D" id="2.60.40.10">
    <property type="entry name" value="Immunoglobulins"/>
    <property type="match status" value="2"/>
</dbReference>
<dbReference type="EMBL" id="CP111016">
    <property type="protein sequence ID" value="WAR05846.1"/>
    <property type="molecule type" value="Genomic_DNA"/>
</dbReference>
<keyword evidence="1" id="KW-0812">Transmembrane</keyword>
<evidence type="ECO:0000313" key="3">
    <source>
        <dbReference type="Proteomes" id="UP001164746"/>
    </source>
</evidence>
<dbReference type="InterPro" id="IPR036179">
    <property type="entry name" value="Ig-like_dom_sf"/>
</dbReference>
<keyword evidence="1" id="KW-0472">Membrane</keyword>
<dbReference type="InterPro" id="IPR013783">
    <property type="entry name" value="Ig-like_fold"/>
</dbReference>
<evidence type="ECO:0000256" key="1">
    <source>
        <dbReference type="SAM" id="Phobius"/>
    </source>
</evidence>
<proteinExistence type="predicted"/>
<dbReference type="SUPFAM" id="SSF48726">
    <property type="entry name" value="Immunoglobulin"/>
    <property type="match status" value="1"/>
</dbReference>
<dbReference type="Proteomes" id="UP001164746">
    <property type="component" value="Chromosome 5"/>
</dbReference>
<evidence type="ECO:0000313" key="2">
    <source>
        <dbReference type="EMBL" id="WAR05846.1"/>
    </source>
</evidence>
<reference evidence="2" key="1">
    <citation type="submission" date="2022-11" db="EMBL/GenBank/DDBJ databases">
        <title>Centuries of genome instability and evolution in soft-shell clam transmissible cancer (bioRxiv).</title>
        <authorList>
            <person name="Hart S.F.M."/>
            <person name="Yonemitsu M.A."/>
            <person name="Giersch R.M."/>
            <person name="Beal B.F."/>
            <person name="Arriagada G."/>
            <person name="Davis B.W."/>
            <person name="Ostrander E.A."/>
            <person name="Goff S.P."/>
            <person name="Metzger M.J."/>
        </authorList>
    </citation>
    <scope>NUCLEOTIDE SEQUENCE</scope>
    <source>
        <strain evidence="2">MELC-2E11</strain>
        <tissue evidence="2">Siphon/mantle</tissue>
    </source>
</reference>